<dbReference type="PROSITE" id="PS51194">
    <property type="entry name" value="HELICASE_CTER"/>
    <property type="match status" value="1"/>
</dbReference>
<evidence type="ECO:0000256" key="5">
    <source>
        <dbReference type="ARBA" id="ARBA00022801"/>
    </source>
</evidence>
<dbReference type="GO" id="GO:0000716">
    <property type="term" value="P:transcription-coupled nucleotide-excision repair, DNA damage recognition"/>
    <property type="evidence" value="ECO:0007669"/>
    <property type="project" value="UniProtKB-UniRule"/>
</dbReference>
<proteinExistence type="inferred from homology"/>
<dbReference type="EC" id="3.6.4.-" evidence="13"/>
<dbReference type="FunFam" id="3.40.50.300:FF:000546">
    <property type="entry name" value="Transcription-repair-coupling factor"/>
    <property type="match status" value="1"/>
</dbReference>
<dbReference type="Pfam" id="PF00270">
    <property type="entry name" value="DEAD"/>
    <property type="match status" value="1"/>
</dbReference>
<dbReference type="CDD" id="cd17991">
    <property type="entry name" value="DEXHc_TRCF"/>
    <property type="match status" value="1"/>
</dbReference>
<dbReference type="InterPro" id="IPR011545">
    <property type="entry name" value="DEAD/DEAH_box_helicase_dom"/>
</dbReference>
<keyword evidence="3 13" id="KW-0547">Nucleotide-binding</keyword>
<dbReference type="Pfam" id="PF00271">
    <property type="entry name" value="Helicase_C"/>
    <property type="match status" value="1"/>
</dbReference>
<accession>A0A174ZNJ5</accession>
<evidence type="ECO:0000256" key="13">
    <source>
        <dbReference type="HAMAP-Rule" id="MF_00969"/>
    </source>
</evidence>
<keyword evidence="9 13" id="KW-0234">DNA repair</keyword>
<dbReference type="Pfam" id="PF03461">
    <property type="entry name" value="TRCF"/>
    <property type="match status" value="1"/>
</dbReference>
<dbReference type="SMART" id="SM00487">
    <property type="entry name" value="DEXDc"/>
    <property type="match status" value="1"/>
</dbReference>
<dbReference type="NCBIfam" id="TIGR00580">
    <property type="entry name" value="mfd"/>
    <property type="match status" value="1"/>
</dbReference>
<dbReference type="GO" id="GO:0003684">
    <property type="term" value="F:damaged DNA binding"/>
    <property type="evidence" value="ECO:0007669"/>
    <property type="project" value="InterPro"/>
</dbReference>
<dbReference type="InterPro" id="IPR001650">
    <property type="entry name" value="Helicase_C-like"/>
</dbReference>
<organism evidence="16 17">
    <name type="scientific">[Eubacterium] siraeum</name>
    <dbReference type="NCBI Taxonomy" id="39492"/>
    <lineage>
        <taxon>Bacteria</taxon>
        <taxon>Bacillati</taxon>
        <taxon>Bacillota</taxon>
        <taxon>Clostridia</taxon>
        <taxon>Eubacteriales</taxon>
        <taxon>Oscillospiraceae</taxon>
        <taxon>Oscillospiraceae incertae sedis</taxon>
    </lineage>
</organism>
<dbReference type="GO" id="GO:0016787">
    <property type="term" value="F:hydrolase activity"/>
    <property type="evidence" value="ECO:0007669"/>
    <property type="project" value="UniProtKB-KW"/>
</dbReference>
<feature type="domain" description="Helicase ATP-binding" evidence="14">
    <location>
        <begin position="631"/>
        <end position="792"/>
    </location>
</feature>
<dbReference type="GO" id="GO:0005524">
    <property type="term" value="F:ATP binding"/>
    <property type="evidence" value="ECO:0007669"/>
    <property type="project" value="UniProtKB-UniRule"/>
</dbReference>
<dbReference type="InterPro" id="IPR005118">
    <property type="entry name" value="TRCF_C"/>
</dbReference>
<dbReference type="InterPro" id="IPR003711">
    <property type="entry name" value="CarD-like/TRCF_RID"/>
</dbReference>
<comment type="similarity">
    <text evidence="10 13">In the N-terminal section; belongs to the UvrB family.</text>
</comment>
<protein>
    <recommendedName>
        <fullName evidence="12 13">Transcription-repair-coupling factor</fullName>
        <shortName evidence="13">TRCF</shortName>
        <ecNumber evidence="13">3.6.4.-</ecNumber>
    </recommendedName>
</protein>
<dbReference type="OrthoDB" id="9804325at2"/>
<dbReference type="InterPro" id="IPR041471">
    <property type="entry name" value="UvrB_inter"/>
</dbReference>
<dbReference type="GO" id="GO:0003678">
    <property type="term" value="F:DNA helicase activity"/>
    <property type="evidence" value="ECO:0007669"/>
    <property type="project" value="TreeGrafter"/>
</dbReference>
<dbReference type="InterPro" id="IPR027417">
    <property type="entry name" value="P-loop_NTPase"/>
</dbReference>
<feature type="domain" description="Helicase C-terminal" evidence="15">
    <location>
        <begin position="813"/>
        <end position="967"/>
    </location>
</feature>
<dbReference type="InterPro" id="IPR037235">
    <property type="entry name" value="TRCF-like_C_D7"/>
</dbReference>
<dbReference type="InterPro" id="IPR036101">
    <property type="entry name" value="CarD-like/TRCF_RID_sf"/>
</dbReference>
<dbReference type="SMART" id="SM01058">
    <property type="entry name" value="CarD_TRCF"/>
    <property type="match status" value="1"/>
</dbReference>
<evidence type="ECO:0000256" key="3">
    <source>
        <dbReference type="ARBA" id="ARBA00022741"/>
    </source>
</evidence>
<keyword evidence="6" id="KW-0347">Helicase</keyword>
<dbReference type="SMART" id="SM00490">
    <property type="entry name" value="HELICc"/>
    <property type="match status" value="1"/>
</dbReference>
<evidence type="ECO:0000259" key="14">
    <source>
        <dbReference type="PROSITE" id="PS51192"/>
    </source>
</evidence>
<dbReference type="GO" id="GO:0005737">
    <property type="term" value="C:cytoplasm"/>
    <property type="evidence" value="ECO:0007669"/>
    <property type="project" value="UniProtKB-SubCell"/>
</dbReference>
<keyword evidence="2 13" id="KW-0963">Cytoplasm</keyword>
<evidence type="ECO:0000313" key="16">
    <source>
        <dbReference type="EMBL" id="CUQ84830.1"/>
    </source>
</evidence>
<dbReference type="Proteomes" id="UP000095662">
    <property type="component" value="Unassembled WGS sequence"/>
</dbReference>
<dbReference type="SUPFAM" id="SSF141259">
    <property type="entry name" value="CarD-like"/>
    <property type="match status" value="1"/>
</dbReference>
<dbReference type="Pfam" id="PF17757">
    <property type="entry name" value="UvrB_inter"/>
    <property type="match status" value="1"/>
</dbReference>
<keyword evidence="5 13" id="KW-0378">Hydrolase</keyword>
<dbReference type="Gene3D" id="2.40.10.170">
    <property type="match status" value="1"/>
</dbReference>
<evidence type="ECO:0000256" key="6">
    <source>
        <dbReference type="ARBA" id="ARBA00022806"/>
    </source>
</evidence>
<reference evidence="16 17" key="1">
    <citation type="submission" date="2015-09" db="EMBL/GenBank/DDBJ databases">
        <authorList>
            <consortium name="Pathogen Informatics"/>
        </authorList>
    </citation>
    <scope>NUCLEOTIDE SEQUENCE [LARGE SCALE GENOMIC DNA]</scope>
    <source>
        <strain evidence="16 17">2789STDY5834928</strain>
    </source>
</reference>
<evidence type="ECO:0000256" key="9">
    <source>
        <dbReference type="ARBA" id="ARBA00023204"/>
    </source>
</evidence>
<keyword evidence="7 13" id="KW-0067">ATP-binding</keyword>
<evidence type="ECO:0000256" key="2">
    <source>
        <dbReference type="ARBA" id="ARBA00022490"/>
    </source>
</evidence>
<evidence type="ECO:0000256" key="4">
    <source>
        <dbReference type="ARBA" id="ARBA00022763"/>
    </source>
</evidence>
<gene>
    <name evidence="13 16" type="primary">mfd</name>
    <name evidence="16" type="ORF">ERS852540_00990</name>
</gene>
<dbReference type="Gene3D" id="3.40.50.11180">
    <property type="match status" value="1"/>
</dbReference>
<dbReference type="PROSITE" id="PS51192">
    <property type="entry name" value="HELICASE_ATP_BIND_1"/>
    <property type="match status" value="1"/>
</dbReference>
<keyword evidence="8 13" id="KW-0238">DNA-binding</keyword>
<dbReference type="InterPro" id="IPR014001">
    <property type="entry name" value="Helicase_ATP-bd"/>
</dbReference>
<sequence length="1175" mass="131143">MELLKNMADTLTEYKKSVAHILSDEPVPLLVTGLSHIHKAHFLASLCYEKIPSPTLVITESEASAAKLTEDINTMCGDTAAYQFPASDLTLADTEAQSQEYEYKRIETLSAALSGKARLIISSSEAAVQLTVPKDVLEKHTVTLKAGDEIKLDELAKMLVSAGYTRCDMIEGKGQFSFRGSLADIYPVNSDYPVRIELWGDEIDTVASFDIDTQRRIDTVKSVSITPCGETIFEEGVLSGTLQTLLEKTEKNKKKNDEAAKRIRRDIARLRDGISVCCLNRYFPLCYKEPGSIFDYASTLIVSESFTASDAAKGAISAHLEDLKLLTEDGVLCKGLDRYLMSKAEYQDTVKNNVRLYMDTFIRGGGIDLSDILKVDSIQLSAWSGEYKMLFEELDNYSRNGYSCVIFGGTDKAAKILAEDLHDKGYKADYAKNPKKFYLGRITVVEGILSAGFEYPEEKIAVLTRTSASSSKTSAPKKKFKKGAQIRSLSDISQGDLVVHGSYGIGVFEGVQKLTADKVSKDYIKIKYAGTDVLYVPVTQLDLISRYIGSGDADTVRLNKLGTDTWKKAKTKAKAATQEMAKELIELYSRRMKAKGFAFSPDTEQQHIFEDHFSYVETDDQLRCIEEIKHDMMRTAPMERLLCGDVGFGKTEVALRAAFKCIGDGKQCAILVPTTVLAWQHYQTVLKRMEGFDIRVELLSRFRTAKEQKIILKKLEEGELDLVVGTHRLVQDDVKFKDLGLVIIDEEQRFGVNDKEKLKEAFTNVDVLTLSATPIPRTLNMAMSGIRDMSVIETPPGDRHPITTYVVEHDRGVIAQAINKELRRNGQVYYVHNRIESIYSCAADIHSMVPEANIGIAHGRMSEEELLDVWRRLIEGEIDVLVCTTLIETGVDVPNCNTLIIENADCMGLAQLHQLRGRVGRTNRRAYAYFTFRRGKVLSEIATKRLDAIREFTRFGSGFRIAMKDLEIRGAGSVLGQSQSGHLASVGYDMYIKLLNEAILEQQGKAPEITPECLIDIRIDAFIPEKYISNQAQRVDCYRKIAMIENDEDAYDVTDELIDRYGDVPRAVEGLIEVAKLRRIAQKMHLTEIIQSGDIMIFYPEKTDKKTMERVSAVGGKFGKDMMLNIATDKPNFRVNGTDKHGGPLALLADTLAAMQSVDKDSDKENVTEEGENNG</sequence>
<evidence type="ECO:0000256" key="8">
    <source>
        <dbReference type="ARBA" id="ARBA00023125"/>
    </source>
</evidence>
<dbReference type="PANTHER" id="PTHR47964">
    <property type="entry name" value="ATP-DEPENDENT DNA HELICASE HOMOLOG RECG, CHLOROPLASTIC"/>
    <property type="match status" value="1"/>
</dbReference>
<comment type="similarity">
    <text evidence="11 13">In the C-terminal section; belongs to the helicase family. RecG subfamily.</text>
</comment>
<evidence type="ECO:0000259" key="15">
    <source>
        <dbReference type="PROSITE" id="PS51194"/>
    </source>
</evidence>
<comment type="subcellular location">
    <subcellularLocation>
        <location evidence="1 13">Cytoplasm</location>
    </subcellularLocation>
</comment>
<dbReference type="AlphaFoldDB" id="A0A174ZNJ5"/>
<dbReference type="SUPFAM" id="SSF52540">
    <property type="entry name" value="P-loop containing nucleoside triphosphate hydrolases"/>
    <property type="match status" value="4"/>
</dbReference>
<keyword evidence="4 13" id="KW-0227">DNA damage</keyword>
<dbReference type="Gene3D" id="3.40.50.300">
    <property type="entry name" value="P-loop containing nucleotide triphosphate hydrolases"/>
    <property type="match status" value="2"/>
</dbReference>
<comment type="function">
    <text evidence="13">Couples transcription and DNA repair by recognizing RNA polymerase (RNAP) stalled at DNA lesions. Mediates ATP-dependent release of RNAP and its truncated transcript from the DNA, and recruitment of nucleotide excision repair machinery to the damaged site.</text>
</comment>
<dbReference type="SUPFAM" id="SSF143517">
    <property type="entry name" value="TRCF domain-like"/>
    <property type="match status" value="1"/>
</dbReference>
<dbReference type="EMBL" id="CZBY01000006">
    <property type="protein sequence ID" value="CUQ84830.1"/>
    <property type="molecule type" value="Genomic_DNA"/>
</dbReference>
<evidence type="ECO:0000256" key="11">
    <source>
        <dbReference type="ARBA" id="ARBA00061399"/>
    </source>
</evidence>
<evidence type="ECO:0000313" key="17">
    <source>
        <dbReference type="Proteomes" id="UP000095662"/>
    </source>
</evidence>
<dbReference type="Gene3D" id="3.90.1150.50">
    <property type="entry name" value="Transcription-repair-coupling factor, D7 domain"/>
    <property type="match status" value="1"/>
</dbReference>
<name>A0A174ZNJ5_9FIRM</name>
<dbReference type="SMART" id="SM00982">
    <property type="entry name" value="TRCF"/>
    <property type="match status" value="1"/>
</dbReference>
<dbReference type="PANTHER" id="PTHR47964:SF1">
    <property type="entry name" value="ATP-DEPENDENT DNA HELICASE HOMOLOG RECG, CHLOROPLASTIC"/>
    <property type="match status" value="1"/>
</dbReference>
<evidence type="ECO:0000256" key="7">
    <source>
        <dbReference type="ARBA" id="ARBA00022840"/>
    </source>
</evidence>
<dbReference type="InterPro" id="IPR047112">
    <property type="entry name" value="RecG/Mfd"/>
</dbReference>
<dbReference type="GO" id="GO:0006355">
    <property type="term" value="P:regulation of DNA-templated transcription"/>
    <property type="evidence" value="ECO:0007669"/>
    <property type="project" value="UniProtKB-UniRule"/>
</dbReference>
<dbReference type="InterPro" id="IPR004576">
    <property type="entry name" value="Mfd"/>
</dbReference>
<evidence type="ECO:0000256" key="10">
    <source>
        <dbReference type="ARBA" id="ARBA00061104"/>
    </source>
</evidence>
<evidence type="ECO:0000256" key="1">
    <source>
        <dbReference type="ARBA" id="ARBA00004496"/>
    </source>
</evidence>
<dbReference type="Gene3D" id="3.30.2060.10">
    <property type="entry name" value="Penicillin-binding protein 1b domain"/>
    <property type="match status" value="1"/>
</dbReference>
<dbReference type="STRING" id="39492.ERS852540_00990"/>
<dbReference type="Pfam" id="PF02559">
    <property type="entry name" value="CarD_TRCF_RID"/>
    <property type="match status" value="1"/>
</dbReference>
<evidence type="ECO:0000256" key="12">
    <source>
        <dbReference type="ARBA" id="ARBA00070128"/>
    </source>
</evidence>
<dbReference type="HAMAP" id="MF_00969">
    <property type="entry name" value="TRCF"/>
    <property type="match status" value="1"/>
</dbReference>